<dbReference type="AlphaFoldDB" id="A0A563VJU2"/>
<organism evidence="1 2">
    <name type="scientific">Hyella patelloides LEGE 07179</name>
    <dbReference type="NCBI Taxonomy" id="945734"/>
    <lineage>
        <taxon>Bacteria</taxon>
        <taxon>Bacillati</taxon>
        <taxon>Cyanobacteriota</taxon>
        <taxon>Cyanophyceae</taxon>
        <taxon>Pleurocapsales</taxon>
        <taxon>Hyellaceae</taxon>
        <taxon>Hyella</taxon>
    </lineage>
</organism>
<evidence type="ECO:0000313" key="1">
    <source>
        <dbReference type="EMBL" id="VEP11746.1"/>
    </source>
</evidence>
<gene>
    <name evidence="1" type="ORF">H1P_1180007</name>
</gene>
<evidence type="ECO:0000313" key="2">
    <source>
        <dbReference type="Proteomes" id="UP000320055"/>
    </source>
</evidence>
<keyword evidence="2" id="KW-1185">Reference proteome</keyword>
<proteinExistence type="predicted"/>
<sequence length="42" mass="4609">MPNYLKKGVKWAGLIKVTVTQVNFKPGNHRVRSGLTQVAGSK</sequence>
<dbReference type="EMBL" id="CAACVJ010000022">
    <property type="protein sequence ID" value="VEP11746.1"/>
    <property type="molecule type" value="Genomic_DNA"/>
</dbReference>
<name>A0A563VJU2_9CYAN</name>
<accession>A0A563VJU2</accession>
<protein>
    <submittedName>
        <fullName evidence="1">Uncharacterized protein</fullName>
    </submittedName>
</protein>
<dbReference type="Proteomes" id="UP000320055">
    <property type="component" value="Unassembled WGS sequence"/>
</dbReference>
<reference evidence="1 2" key="1">
    <citation type="submission" date="2019-01" db="EMBL/GenBank/DDBJ databases">
        <authorList>
            <person name="Brito A."/>
        </authorList>
    </citation>
    <scope>NUCLEOTIDE SEQUENCE [LARGE SCALE GENOMIC DNA]</scope>
    <source>
        <strain evidence="1">1</strain>
    </source>
</reference>